<reference evidence="2 3" key="1">
    <citation type="journal article" date="2016" name="Genome Biol. Evol.">
        <title>Divergent and convergent evolution of fungal pathogenicity.</title>
        <authorList>
            <person name="Shang Y."/>
            <person name="Xiao G."/>
            <person name="Zheng P."/>
            <person name="Cen K."/>
            <person name="Zhan S."/>
            <person name="Wang C."/>
        </authorList>
    </citation>
    <scope>NUCLEOTIDE SEQUENCE [LARGE SCALE GENOMIC DNA]</scope>
    <source>
        <strain evidence="2 3">ARSEF 7405</strain>
    </source>
</reference>
<organism evidence="2 3">
    <name type="scientific">Ascosphaera apis ARSEF 7405</name>
    <dbReference type="NCBI Taxonomy" id="392613"/>
    <lineage>
        <taxon>Eukaryota</taxon>
        <taxon>Fungi</taxon>
        <taxon>Dikarya</taxon>
        <taxon>Ascomycota</taxon>
        <taxon>Pezizomycotina</taxon>
        <taxon>Eurotiomycetes</taxon>
        <taxon>Eurotiomycetidae</taxon>
        <taxon>Onygenales</taxon>
        <taxon>Ascosphaeraceae</taxon>
        <taxon>Ascosphaera</taxon>
    </lineage>
</organism>
<feature type="region of interest" description="Disordered" evidence="1">
    <location>
        <begin position="1"/>
        <end position="68"/>
    </location>
</feature>
<keyword evidence="3" id="KW-1185">Reference proteome</keyword>
<evidence type="ECO:0000313" key="2">
    <source>
        <dbReference type="EMBL" id="KZZ93916.1"/>
    </source>
</evidence>
<dbReference type="Proteomes" id="UP000242877">
    <property type="component" value="Unassembled WGS sequence"/>
</dbReference>
<proteinExistence type="predicted"/>
<name>A0A168AH04_9EURO</name>
<sequence length="68" mass="7473">MSEEEQQYTIQPVKDKQPEKPSEGGDKSKPSAQDFVNPGPAVPGNVDLPPKASREELEARVAELNKKK</sequence>
<dbReference type="EMBL" id="AZGZ01000007">
    <property type="protein sequence ID" value="KZZ93916.1"/>
    <property type="molecule type" value="Genomic_DNA"/>
</dbReference>
<gene>
    <name evidence="2" type="ORF">AAP_02009</name>
</gene>
<feature type="compositionally biased region" description="Basic and acidic residues" evidence="1">
    <location>
        <begin position="13"/>
        <end position="29"/>
    </location>
</feature>
<dbReference type="OrthoDB" id="2532734at2759"/>
<protein>
    <submittedName>
        <fullName evidence="2">Uncharacterized protein</fullName>
    </submittedName>
</protein>
<dbReference type="VEuPathDB" id="FungiDB:AAP_02009"/>
<feature type="compositionally biased region" description="Basic and acidic residues" evidence="1">
    <location>
        <begin position="52"/>
        <end position="68"/>
    </location>
</feature>
<comment type="caution">
    <text evidence="2">The sequence shown here is derived from an EMBL/GenBank/DDBJ whole genome shotgun (WGS) entry which is preliminary data.</text>
</comment>
<accession>A0A168AH04</accession>
<dbReference type="AlphaFoldDB" id="A0A168AH04"/>
<evidence type="ECO:0000256" key="1">
    <source>
        <dbReference type="SAM" id="MobiDB-lite"/>
    </source>
</evidence>
<evidence type="ECO:0000313" key="3">
    <source>
        <dbReference type="Proteomes" id="UP000242877"/>
    </source>
</evidence>